<proteinExistence type="predicted"/>
<dbReference type="RefSeq" id="WP_021282669.1">
    <property type="nucleotide sequence ID" value="NZ_JAGGLL010000019.1"/>
</dbReference>
<protein>
    <recommendedName>
        <fullName evidence="3">Choloylglycine hydrolase</fullName>
    </recommendedName>
</protein>
<gene>
    <name evidence="1" type="ORF">J2Z44_002551</name>
</gene>
<evidence type="ECO:0008006" key="3">
    <source>
        <dbReference type="Google" id="ProtNLM"/>
    </source>
</evidence>
<dbReference type="Gene3D" id="3.60.60.10">
    <property type="entry name" value="Penicillin V Acylase, Chain A"/>
    <property type="match status" value="1"/>
</dbReference>
<organism evidence="1 2">
    <name type="scientific">Clostridium punense</name>
    <dbReference type="NCBI Taxonomy" id="1054297"/>
    <lineage>
        <taxon>Bacteria</taxon>
        <taxon>Bacillati</taxon>
        <taxon>Bacillota</taxon>
        <taxon>Clostridia</taxon>
        <taxon>Eubacteriales</taxon>
        <taxon>Clostridiaceae</taxon>
        <taxon>Clostridium</taxon>
    </lineage>
</organism>
<evidence type="ECO:0000313" key="2">
    <source>
        <dbReference type="Proteomes" id="UP001519308"/>
    </source>
</evidence>
<comment type="caution">
    <text evidence="1">The sequence shown here is derived from an EMBL/GenBank/DDBJ whole genome shotgun (WGS) entry which is preliminary data.</text>
</comment>
<dbReference type="SUPFAM" id="SSF56235">
    <property type="entry name" value="N-terminal nucleophile aminohydrolases (Ntn hydrolases)"/>
    <property type="match status" value="1"/>
</dbReference>
<dbReference type="Proteomes" id="UP001519308">
    <property type="component" value="Unassembled WGS sequence"/>
</dbReference>
<sequence length="233" mass="26587">MCTSFIYRGEDTIIGMNFDNNGMNYAIDTKNPKWFTVLVDGGRGKYPSFGVDSSGRFFNSLVVDSNGKGLYRRPSKKVTHTTKLITDIINEVISPENLGEYLANIEVVNTPDWSCHNMICDANANVWVVEPGRGNINNTVNDSPFFVMTNFSLWDHLHENVESNCPRYQEVSNELSNVEELDINKAFNILNSVSQRNEEWVTTFSLVYSKKAHTVYYCFHGNFSEISEYKFPI</sequence>
<accession>A0ABS4K4N6</accession>
<keyword evidence="2" id="KW-1185">Reference proteome</keyword>
<dbReference type="InterPro" id="IPR029055">
    <property type="entry name" value="Ntn_hydrolases_N"/>
</dbReference>
<reference evidence="1 2" key="1">
    <citation type="submission" date="2021-03" db="EMBL/GenBank/DDBJ databases">
        <title>Genomic Encyclopedia of Type Strains, Phase IV (KMG-IV): sequencing the most valuable type-strain genomes for metagenomic binning, comparative biology and taxonomic classification.</title>
        <authorList>
            <person name="Goeker M."/>
        </authorList>
    </citation>
    <scope>NUCLEOTIDE SEQUENCE [LARGE SCALE GENOMIC DNA]</scope>
    <source>
        <strain evidence="1 2">DSM 28650</strain>
    </source>
</reference>
<dbReference type="EMBL" id="JAGGLL010000019">
    <property type="protein sequence ID" value="MBP2022728.1"/>
    <property type="molecule type" value="Genomic_DNA"/>
</dbReference>
<evidence type="ECO:0000313" key="1">
    <source>
        <dbReference type="EMBL" id="MBP2022728.1"/>
    </source>
</evidence>
<name>A0ABS4K4N6_9CLOT</name>